<feature type="signal peptide" evidence="4">
    <location>
        <begin position="1"/>
        <end position="22"/>
    </location>
</feature>
<dbReference type="PANTHER" id="PTHR24100:SF151">
    <property type="entry name" value="ICOS LIGAND"/>
    <property type="match status" value="1"/>
</dbReference>
<evidence type="ECO:0000256" key="2">
    <source>
        <dbReference type="ARBA" id="ARBA00023136"/>
    </source>
</evidence>
<dbReference type="Bgee" id="ENSACLG00000021865">
    <property type="expression patterns" value="Expressed in anal fin and 1 other cell type or tissue"/>
</dbReference>
<protein>
    <recommendedName>
        <fullName evidence="5">Ig-like domain-containing protein</fullName>
    </recommendedName>
</protein>
<keyword evidence="4" id="KW-0732">Signal</keyword>
<dbReference type="InterPro" id="IPR036179">
    <property type="entry name" value="Ig-like_dom_sf"/>
</dbReference>
<dbReference type="GeneTree" id="ENSGT01030000234764"/>
<sequence length="154" mass="17552">MQTVRCIRRYPALIMLSFHALAVVVEVNEGERSVLLPCQYSGITPEDPTMMWTRNDLHPKSVHLQREGGDDVTGQNQRYSRRTWMRPDALHTLDFSLTLRKPQLTDSGNYTCSMGDGIGDRKLRDIQLQVTGQQQTPTPALYRPLKGLNRIQEG</sequence>
<dbReference type="InterPro" id="IPR050504">
    <property type="entry name" value="IgSF_BTN/MOG"/>
</dbReference>
<evidence type="ECO:0000256" key="4">
    <source>
        <dbReference type="SAM" id="SignalP"/>
    </source>
</evidence>
<evidence type="ECO:0000313" key="7">
    <source>
        <dbReference type="Proteomes" id="UP000265100"/>
    </source>
</evidence>
<name>A0A3P8QSZ2_ASTCA</name>
<reference evidence="6" key="3">
    <citation type="submission" date="2025-09" db="UniProtKB">
        <authorList>
            <consortium name="Ensembl"/>
        </authorList>
    </citation>
    <scope>IDENTIFICATION</scope>
</reference>
<dbReference type="SMART" id="SM00406">
    <property type="entry name" value="IGv"/>
    <property type="match status" value="1"/>
</dbReference>
<dbReference type="GO" id="GO:0001817">
    <property type="term" value="P:regulation of cytokine production"/>
    <property type="evidence" value="ECO:0007669"/>
    <property type="project" value="TreeGrafter"/>
</dbReference>
<keyword evidence="2" id="KW-0472">Membrane</keyword>
<dbReference type="Proteomes" id="UP000265100">
    <property type="component" value="Chromosome 3"/>
</dbReference>
<accession>A0A3P8QSZ2</accession>
<keyword evidence="7" id="KW-1185">Reference proteome</keyword>
<dbReference type="AlphaFoldDB" id="A0A3P8QSZ2"/>
<dbReference type="PANTHER" id="PTHR24100">
    <property type="entry name" value="BUTYROPHILIN"/>
    <property type="match status" value="1"/>
</dbReference>
<feature type="domain" description="Ig-like" evidence="5">
    <location>
        <begin position="11"/>
        <end position="131"/>
    </location>
</feature>
<organism evidence="6 7">
    <name type="scientific">Astatotilapia calliptera</name>
    <name type="common">Eastern happy</name>
    <name type="synonym">Chromis callipterus</name>
    <dbReference type="NCBI Taxonomy" id="8154"/>
    <lineage>
        <taxon>Eukaryota</taxon>
        <taxon>Metazoa</taxon>
        <taxon>Chordata</taxon>
        <taxon>Craniata</taxon>
        <taxon>Vertebrata</taxon>
        <taxon>Euteleostomi</taxon>
        <taxon>Actinopterygii</taxon>
        <taxon>Neopterygii</taxon>
        <taxon>Teleostei</taxon>
        <taxon>Neoteleostei</taxon>
        <taxon>Acanthomorphata</taxon>
        <taxon>Ovalentaria</taxon>
        <taxon>Cichlomorphae</taxon>
        <taxon>Cichliformes</taxon>
        <taxon>Cichlidae</taxon>
        <taxon>African cichlids</taxon>
        <taxon>Pseudocrenilabrinae</taxon>
        <taxon>Haplochromini</taxon>
        <taxon>Astatotilapia</taxon>
    </lineage>
</organism>
<reference evidence="6" key="2">
    <citation type="submission" date="2025-08" db="UniProtKB">
        <authorList>
            <consortium name="Ensembl"/>
        </authorList>
    </citation>
    <scope>IDENTIFICATION</scope>
</reference>
<dbReference type="GO" id="GO:0009897">
    <property type="term" value="C:external side of plasma membrane"/>
    <property type="evidence" value="ECO:0007669"/>
    <property type="project" value="TreeGrafter"/>
</dbReference>
<dbReference type="Ensembl" id="ENSACLT00000032983.2">
    <property type="protein sequence ID" value="ENSACLP00000032221.2"/>
    <property type="gene ID" value="ENSACLG00000021865.2"/>
</dbReference>
<comment type="subcellular location">
    <subcellularLocation>
        <location evidence="1">Membrane</location>
    </subcellularLocation>
</comment>
<proteinExistence type="predicted"/>
<dbReference type="InterPro" id="IPR007110">
    <property type="entry name" value="Ig-like_dom"/>
</dbReference>
<dbReference type="InterPro" id="IPR013106">
    <property type="entry name" value="Ig_V-set"/>
</dbReference>
<evidence type="ECO:0000256" key="3">
    <source>
        <dbReference type="ARBA" id="ARBA00023319"/>
    </source>
</evidence>
<dbReference type="OMA" id="LPWSICT"/>
<feature type="chain" id="PRO_5044257302" description="Ig-like domain-containing protein" evidence="4">
    <location>
        <begin position="23"/>
        <end position="154"/>
    </location>
</feature>
<dbReference type="GO" id="GO:0005102">
    <property type="term" value="F:signaling receptor binding"/>
    <property type="evidence" value="ECO:0007669"/>
    <property type="project" value="TreeGrafter"/>
</dbReference>
<dbReference type="SMART" id="SM00409">
    <property type="entry name" value="IG"/>
    <property type="match status" value="1"/>
</dbReference>
<dbReference type="Gene3D" id="2.60.40.10">
    <property type="entry name" value="Immunoglobulins"/>
    <property type="match status" value="1"/>
</dbReference>
<evidence type="ECO:0000313" key="6">
    <source>
        <dbReference type="Ensembl" id="ENSACLP00000032221.2"/>
    </source>
</evidence>
<dbReference type="InterPro" id="IPR003599">
    <property type="entry name" value="Ig_sub"/>
</dbReference>
<keyword evidence="3" id="KW-0393">Immunoglobulin domain</keyword>
<dbReference type="SUPFAM" id="SSF48726">
    <property type="entry name" value="Immunoglobulin"/>
    <property type="match status" value="1"/>
</dbReference>
<evidence type="ECO:0000256" key="1">
    <source>
        <dbReference type="ARBA" id="ARBA00004370"/>
    </source>
</evidence>
<dbReference type="GO" id="GO:0050852">
    <property type="term" value="P:T cell receptor signaling pathway"/>
    <property type="evidence" value="ECO:0007669"/>
    <property type="project" value="TreeGrafter"/>
</dbReference>
<dbReference type="PROSITE" id="PS50835">
    <property type="entry name" value="IG_LIKE"/>
    <property type="match status" value="1"/>
</dbReference>
<evidence type="ECO:0000259" key="5">
    <source>
        <dbReference type="PROSITE" id="PS50835"/>
    </source>
</evidence>
<reference evidence="6" key="1">
    <citation type="submission" date="2018-05" db="EMBL/GenBank/DDBJ databases">
        <authorList>
            <person name="Datahose"/>
        </authorList>
    </citation>
    <scope>NUCLEOTIDE SEQUENCE</scope>
</reference>
<dbReference type="Pfam" id="PF07686">
    <property type="entry name" value="V-set"/>
    <property type="match status" value="1"/>
</dbReference>
<dbReference type="InterPro" id="IPR013783">
    <property type="entry name" value="Ig-like_fold"/>
</dbReference>